<dbReference type="Proteomes" id="UP000324222">
    <property type="component" value="Unassembled WGS sequence"/>
</dbReference>
<sequence>MEQPFLIKWCVREYFLLYIRGESRDRQVIEESCAAAVSQGGVGELETDKSGRRHEGLLNAPTLSKSYPLMGRRLMEGFACRWTGCLHSREEDSQVK</sequence>
<reference evidence="1 2" key="1">
    <citation type="submission" date="2019-05" db="EMBL/GenBank/DDBJ databases">
        <title>Another draft genome of Portunus trituberculatus and its Hox gene families provides insights of decapod evolution.</title>
        <authorList>
            <person name="Jeong J.-H."/>
            <person name="Song I."/>
            <person name="Kim S."/>
            <person name="Choi T."/>
            <person name="Kim D."/>
            <person name="Ryu S."/>
            <person name="Kim W."/>
        </authorList>
    </citation>
    <scope>NUCLEOTIDE SEQUENCE [LARGE SCALE GENOMIC DNA]</scope>
    <source>
        <tissue evidence="1">Muscle</tissue>
    </source>
</reference>
<protein>
    <submittedName>
        <fullName evidence="1">Uncharacterized protein</fullName>
    </submittedName>
</protein>
<proteinExistence type="predicted"/>
<dbReference type="EMBL" id="VSRR010000031">
    <property type="protein sequence ID" value="MPC08474.1"/>
    <property type="molecule type" value="Genomic_DNA"/>
</dbReference>
<comment type="caution">
    <text evidence="1">The sequence shown here is derived from an EMBL/GenBank/DDBJ whole genome shotgun (WGS) entry which is preliminary data.</text>
</comment>
<organism evidence="1 2">
    <name type="scientific">Portunus trituberculatus</name>
    <name type="common">Swimming crab</name>
    <name type="synonym">Neptunus trituberculatus</name>
    <dbReference type="NCBI Taxonomy" id="210409"/>
    <lineage>
        <taxon>Eukaryota</taxon>
        <taxon>Metazoa</taxon>
        <taxon>Ecdysozoa</taxon>
        <taxon>Arthropoda</taxon>
        <taxon>Crustacea</taxon>
        <taxon>Multicrustacea</taxon>
        <taxon>Malacostraca</taxon>
        <taxon>Eumalacostraca</taxon>
        <taxon>Eucarida</taxon>
        <taxon>Decapoda</taxon>
        <taxon>Pleocyemata</taxon>
        <taxon>Brachyura</taxon>
        <taxon>Eubrachyura</taxon>
        <taxon>Portunoidea</taxon>
        <taxon>Portunidae</taxon>
        <taxon>Portuninae</taxon>
        <taxon>Portunus</taxon>
    </lineage>
</organism>
<dbReference type="AlphaFoldDB" id="A0A5B7CIE7"/>
<keyword evidence="2" id="KW-1185">Reference proteome</keyword>
<name>A0A5B7CIE7_PORTR</name>
<gene>
    <name evidence="1" type="ORF">E2C01_001061</name>
</gene>
<accession>A0A5B7CIE7</accession>
<evidence type="ECO:0000313" key="2">
    <source>
        <dbReference type="Proteomes" id="UP000324222"/>
    </source>
</evidence>
<evidence type="ECO:0000313" key="1">
    <source>
        <dbReference type="EMBL" id="MPC08474.1"/>
    </source>
</evidence>